<gene>
    <name evidence="1" type="ORF">OHU17_34050</name>
</gene>
<dbReference type="Proteomes" id="UP001432075">
    <property type="component" value="Chromosome"/>
</dbReference>
<accession>A0ABZ1RV22</accession>
<keyword evidence="2" id="KW-1185">Reference proteome</keyword>
<protein>
    <submittedName>
        <fullName evidence="1">Uncharacterized protein</fullName>
    </submittedName>
</protein>
<sequence>MKPLDSSTWDVALVRLLDDVYTFAMTGPRLHDDWAQDVLAVMHRVVADPRGWRVMQWQIGKEWRENGHPSYPFLPLTAEEVREWTHPVTAGAAGELLASLAQEWFFEPSPVRSRANRDEVLADARTVLGRFGPDAIFRTSSDLARTSDSPDFLAGELAGGRAFTGYMMDLGLIAVSADEVGVFWSFNAL</sequence>
<reference evidence="1" key="1">
    <citation type="submission" date="2022-10" db="EMBL/GenBank/DDBJ databases">
        <title>The complete genomes of actinobacterial strains from the NBC collection.</title>
        <authorList>
            <person name="Joergensen T.S."/>
            <person name="Alvarez Arevalo M."/>
            <person name="Sterndorff E.B."/>
            <person name="Faurdal D."/>
            <person name="Vuksanovic O."/>
            <person name="Mourched A.-S."/>
            <person name="Charusanti P."/>
            <person name="Shaw S."/>
            <person name="Blin K."/>
            <person name="Weber T."/>
        </authorList>
    </citation>
    <scope>NUCLEOTIDE SEQUENCE</scope>
    <source>
        <strain evidence="1">NBC_00283</strain>
    </source>
</reference>
<dbReference type="EMBL" id="CP108057">
    <property type="protein sequence ID" value="WUO50463.1"/>
    <property type="molecule type" value="Genomic_DNA"/>
</dbReference>
<evidence type="ECO:0000313" key="2">
    <source>
        <dbReference type="Proteomes" id="UP001432075"/>
    </source>
</evidence>
<evidence type="ECO:0000313" key="1">
    <source>
        <dbReference type="EMBL" id="WUO50463.1"/>
    </source>
</evidence>
<name>A0ABZ1RV22_9ACTN</name>
<proteinExistence type="predicted"/>
<dbReference type="RefSeq" id="WP_328777259.1">
    <property type="nucleotide sequence ID" value="NZ_CP108057.1"/>
</dbReference>
<organism evidence="1 2">
    <name type="scientific">Streptomyces goshikiensis</name>
    <dbReference type="NCBI Taxonomy" id="1942"/>
    <lineage>
        <taxon>Bacteria</taxon>
        <taxon>Bacillati</taxon>
        <taxon>Actinomycetota</taxon>
        <taxon>Actinomycetes</taxon>
        <taxon>Kitasatosporales</taxon>
        <taxon>Streptomycetaceae</taxon>
        <taxon>Streptomyces</taxon>
    </lineage>
</organism>